<gene>
    <name evidence="1" type="ORF">HMPREF3187_00654</name>
</gene>
<evidence type="ECO:0000313" key="2">
    <source>
        <dbReference type="Proteomes" id="UP000070422"/>
    </source>
</evidence>
<dbReference type="PATRIC" id="fig|87541.4.peg.655"/>
<reference evidence="1 2" key="1">
    <citation type="submission" date="2016-01" db="EMBL/GenBank/DDBJ databases">
        <authorList>
            <person name="Oliw E.H."/>
        </authorList>
    </citation>
    <scope>NUCLEOTIDE SEQUENCE [LARGE SCALE GENOMIC DNA]</scope>
    <source>
        <strain evidence="1 2">KA00635</strain>
    </source>
</reference>
<name>A0A133Y1Y5_9LACT</name>
<comment type="caution">
    <text evidence="1">The sequence shown here is derived from an EMBL/GenBank/DDBJ whole genome shotgun (WGS) entry which is preliminary data.</text>
</comment>
<sequence length="46" mass="5114">MKADHACLKNFMILEILISLGKVRIFLLKESINTNTHILGSKKGAC</sequence>
<dbReference type="AlphaFoldDB" id="A0A133Y1Y5"/>
<organism evidence="1 2">
    <name type="scientific">Aerococcus christensenii</name>
    <dbReference type="NCBI Taxonomy" id="87541"/>
    <lineage>
        <taxon>Bacteria</taxon>
        <taxon>Bacillati</taxon>
        <taxon>Bacillota</taxon>
        <taxon>Bacilli</taxon>
        <taxon>Lactobacillales</taxon>
        <taxon>Aerococcaceae</taxon>
        <taxon>Aerococcus</taxon>
    </lineage>
</organism>
<dbReference type="Proteomes" id="UP000070422">
    <property type="component" value="Unassembled WGS sequence"/>
</dbReference>
<dbReference type="EMBL" id="LSCQ01000031">
    <property type="protein sequence ID" value="KXB37213.1"/>
    <property type="molecule type" value="Genomic_DNA"/>
</dbReference>
<accession>A0A133Y1Y5</accession>
<protein>
    <submittedName>
        <fullName evidence="1">Uncharacterized protein</fullName>
    </submittedName>
</protein>
<proteinExistence type="predicted"/>
<evidence type="ECO:0000313" key="1">
    <source>
        <dbReference type="EMBL" id="KXB37213.1"/>
    </source>
</evidence>